<organism evidence="2 3">
    <name type="scientific">Streptomyces phaeofaciens</name>
    <dbReference type="NCBI Taxonomy" id="68254"/>
    <lineage>
        <taxon>Bacteria</taxon>
        <taxon>Bacillati</taxon>
        <taxon>Actinomycetota</taxon>
        <taxon>Actinomycetes</taxon>
        <taxon>Kitasatosporales</taxon>
        <taxon>Streptomycetaceae</taxon>
        <taxon>Streptomyces</taxon>
    </lineage>
</organism>
<evidence type="ECO:0000313" key="2">
    <source>
        <dbReference type="EMBL" id="GGT94453.1"/>
    </source>
</evidence>
<protein>
    <recommendedName>
        <fullName evidence="4">Cell wall protein</fullName>
    </recommendedName>
</protein>
<keyword evidence="3" id="KW-1185">Reference proteome</keyword>
<proteinExistence type="predicted"/>
<comment type="caution">
    <text evidence="2">The sequence shown here is derived from an EMBL/GenBank/DDBJ whole genome shotgun (WGS) entry which is preliminary data.</text>
</comment>
<sequence length="419" mass="46668">MRRAPHHQHAEPHRLEPVRPAEQDVITTHSRRSWPRPWLKAVAWLIDIGAHPKALATTTVDVALDLAARMDFQRGIVLYDLEGTTRRTGLSRATVKRHIKILRELGALVWLQHGSRRNLRLAGRPYTATATVYGATIPPAYDDAHGHRLSGHGYTARRTGFTEAGRAQAIVIAQETTARLQREPPSRSNTTHSPNPDLRGTSTTTPQARATKIAKPRKKSVLGRPVTAAVYKAADRFARVLRPLHNWLQRTRIEQLSWVLVDKAADGATLQQIHAWLHEINPAHYFGPRWRPARAHAYVAAKLQQDAARERETAQRLADEARATPPTAEFTNAAQVLRNESVGGGEEFAEITAIDELDASLVQQMRADAWGRFKHYGDTDLVLTVADGLGKAAASRLYTAQLVDACIRFRANPRLQPAH</sequence>
<reference evidence="2" key="1">
    <citation type="journal article" date="2014" name="Int. J. Syst. Evol. Microbiol.">
        <title>Complete genome sequence of Corynebacterium casei LMG S-19264T (=DSM 44701T), isolated from a smear-ripened cheese.</title>
        <authorList>
            <consortium name="US DOE Joint Genome Institute (JGI-PGF)"/>
            <person name="Walter F."/>
            <person name="Albersmeier A."/>
            <person name="Kalinowski J."/>
            <person name="Ruckert C."/>
        </authorList>
    </citation>
    <scope>NUCLEOTIDE SEQUENCE</scope>
    <source>
        <strain evidence="2">JCM 4125</strain>
    </source>
</reference>
<reference evidence="2" key="2">
    <citation type="submission" date="2020-09" db="EMBL/GenBank/DDBJ databases">
        <authorList>
            <person name="Sun Q."/>
            <person name="Ohkuma M."/>
        </authorList>
    </citation>
    <scope>NUCLEOTIDE SEQUENCE</scope>
    <source>
        <strain evidence="2">JCM 4125</strain>
    </source>
</reference>
<feature type="compositionally biased region" description="Basic and acidic residues" evidence="1">
    <location>
        <begin position="8"/>
        <end position="22"/>
    </location>
</feature>
<feature type="compositionally biased region" description="Polar residues" evidence="1">
    <location>
        <begin position="186"/>
        <end position="208"/>
    </location>
</feature>
<feature type="region of interest" description="Disordered" evidence="1">
    <location>
        <begin position="176"/>
        <end position="220"/>
    </location>
</feature>
<evidence type="ECO:0000313" key="3">
    <source>
        <dbReference type="Proteomes" id="UP000646776"/>
    </source>
</evidence>
<dbReference type="Proteomes" id="UP000646776">
    <property type="component" value="Unassembled WGS sequence"/>
</dbReference>
<feature type="region of interest" description="Disordered" evidence="1">
    <location>
        <begin position="1"/>
        <end position="24"/>
    </location>
</feature>
<evidence type="ECO:0000256" key="1">
    <source>
        <dbReference type="SAM" id="MobiDB-lite"/>
    </source>
</evidence>
<dbReference type="RefSeq" id="WP_189717988.1">
    <property type="nucleotide sequence ID" value="NZ_BMSA01000045.1"/>
</dbReference>
<name>A0A918M0J7_9ACTN</name>
<evidence type="ECO:0008006" key="4">
    <source>
        <dbReference type="Google" id="ProtNLM"/>
    </source>
</evidence>
<dbReference type="AlphaFoldDB" id="A0A918M0J7"/>
<gene>
    <name evidence="2" type="ORF">GCM10010226_85290</name>
</gene>
<dbReference type="EMBL" id="BMSA01000045">
    <property type="protein sequence ID" value="GGT94453.1"/>
    <property type="molecule type" value="Genomic_DNA"/>
</dbReference>
<accession>A0A918M0J7</accession>